<reference evidence="2" key="1">
    <citation type="submission" date="2023-10" db="EMBL/GenBank/DDBJ databases">
        <authorList>
            <person name="Chen Y."/>
            <person name="Shah S."/>
            <person name="Dougan E. K."/>
            <person name="Thang M."/>
            <person name="Chan C."/>
        </authorList>
    </citation>
    <scope>NUCLEOTIDE SEQUENCE [LARGE SCALE GENOMIC DNA]</scope>
</reference>
<dbReference type="Proteomes" id="UP001189429">
    <property type="component" value="Unassembled WGS sequence"/>
</dbReference>
<keyword evidence="1" id="KW-0472">Membrane</keyword>
<organism evidence="2 3">
    <name type="scientific">Prorocentrum cordatum</name>
    <dbReference type="NCBI Taxonomy" id="2364126"/>
    <lineage>
        <taxon>Eukaryota</taxon>
        <taxon>Sar</taxon>
        <taxon>Alveolata</taxon>
        <taxon>Dinophyceae</taxon>
        <taxon>Prorocentrales</taxon>
        <taxon>Prorocentraceae</taxon>
        <taxon>Prorocentrum</taxon>
    </lineage>
</organism>
<evidence type="ECO:0008006" key="4">
    <source>
        <dbReference type="Google" id="ProtNLM"/>
    </source>
</evidence>
<feature type="non-terminal residue" evidence="2">
    <location>
        <position position="1"/>
    </location>
</feature>
<gene>
    <name evidence="2" type="ORF">PCOR1329_LOCUS36233</name>
</gene>
<comment type="caution">
    <text evidence="2">The sequence shown here is derived from an EMBL/GenBank/DDBJ whole genome shotgun (WGS) entry which is preliminary data.</text>
</comment>
<keyword evidence="1" id="KW-0812">Transmembrane</keyword>
<feature type="transmembrane region" description="Helical" evidence="1">
    <location>
        <begin position="12"/>
        <end position="35"/>
    </location>
</feature>
<keyword evidence="3" id="KW-1185">Reference proteome</keyword>
<protein>
    <recommendedName>
        <fullName evidence="4">Hexosyltransferase</fullName>
    </recommendedName>
</protein>
<evidence type="ECO:0000313" key="2">
    <source>
        <dbReference type="EMBL" id="CAK0840903.1"/>
    </source>
</evidence>
<accession>A0ABN9T763</accession>
<proteinExistence type="predicted"/>
<name>A0ABN9T763_9DINO</name>
<dbReference type="EMBL" id="CAUYUJ010014409">
    <property type="protein sequence ID" value="CAK0840903.1"/>
    <property type="molecule type" value="Genomic_DNA"/>
</dbReference>
<evidence type="ECO:0000256" key="1">
    <source>
        <dbReference type="SAM" id="Phobius"/>
    </source>
</evidence>
<sequence>SDGSQRRCSCGLAWWLAGGSVATIVGLAVLLANYADYARFGAASGLASRRTNASVVLYVTTHASDQHMSFLECLPPLIARSPMLSKVDVIVYVGQDNLTDSMKNEITRLLDTWPVGNRFVHFGNNPGYQEGAMKAAHVGFSSGWFRGYDWVIRVNPDVVIYDESLVWPLMEKAENWGVFVACYEDCEAYHHSGCAPNQTHTDFFAVRPSRVPRDAFADWPTAHNSERQATAAFKDIYAAKADVYLPWKWPTGYGGCRVHGGGVWHSVHFCPEFLDNHNLSG</sequence>
<keyword evidence="1" id="KW-1133">Transmembrane helix</keyword>
<evidence type="ECO:0000313" key="3">
    <source>
        <dbReference type="Proteomes" id="UP001189429"/>
    </source>
</evidence>